<dbReference type="EMBL" id="DWXZ01000036">
    <property type="protein sequence ID" value="HJB36848.1"/>
    <property type="molecule type" value="Genomic_DNA"/>
</dbReference>
<organism evidence="2 3">
    <name type="scientific">Candidatus Acutalibacter ornithocaccae</name>
    <dbReference type="NCBI Taxonomy" id="2838416"/>
    <lineage>
        <taxon>Bacteria</taxon>
        <taxon>Bacillati</taxon>
        <taxon>Bacillota</taxon>
        <taxon>Clostridia</taxon>
        <taxon>Eubacteriales</taxon>
        <taxon>Acutalibacteraceae</taxon>
        <taxon>Acutalibacter</taxon>
    </lineage>
</organism>
<evidence type="ECO:0000313" key="2">
    <source>
        <dbReference type="EMBL" id="HJB36848.1"/>
    </source>
</evidence>
<reference evidence="2" key="2">
    <citation type="submission" date="2021-04" db="EMBL/GenBank/DDBJ databases">
        <authorList>
            <person name="Gilroy R."/>
        </authorList>
    </citation>
    <scope>NUCLEOTIDE SEQUENCE</scope>
    <source>
        <strain evidence="2">ChiBcolR8-3208</strain>
    </source>
</reference>
<comment type="caution">
    <text evidence="2">The sequence shown here is derived from an EMBL/GenBank/DDBJ whole genome shotgun (WGS) entry which is preliminary data.</text>
</comment>
<dbReference type="Proteomes" id="UP000824214">
    <property type="component" value="Unassembled WGS sequence"/>
</dbReference>
<keyword evidence="1" id="KW-0472">Membrane</keyword>
<evidence type="ECO:0000313" key="3">
    <source>
        <dbReference type="Proteomes" id="UP000824214"/>
    </source>
</evidence>
<dbReference type="AlphaFoldDB" id="A0A9D2LY15"/>
<evidence type="ECO:0000256" key="1">
    <source>
        <dbReference type="SAM" id="Phobius"/>
    </source>
</evidence>
<proteinExistence type="predicted"/>
<keyword evidence="1" id="KW-0812">Transmembrane</keyword>
<sequence>MEPNKDVFQYTYSAKQQEEIEAIRKKYLPSQEDKMEQLRRLDKSATKKGTALSIVVGVAGCLLMGVGMCCSMVWMGNLFIPGIVLGLLGIALVAAAHPVYRRVTKKEREKLAPRILQLTEELSRPE</sequence>
<protein>
    <submittedName>
        <fullName evidence="2">Uncharacterized protein</fullName>
    </submittedName>
</protein>
<gene>
    <name evidence="2" type="ORF">H9942_02110</name>
</gene>
<keyword evidence="1" id="KW-1133">Transmembrane helix</keyword>
<feature type="transmembrane region" description="Helical" evidence="1">
    <location>
        <begin position="49"/>
        <end position="74"/>
    </location>
</feature>
<accession>A0A9D2LY15</accession>
<name>A0A9D2LY15_9FIRM</name>
<reference evidence="2" key="1">
    <citation type="journal article" date="2021" name="PeerJ">
        <title>Extensive microbial diversity within the chicken gut microbiome revealed by metagenomics and culture.</title>
        <authorList>
            <person name="Gilroy R."/>
            <person name="Ravi A."/>
            <person name="Getino M."/>
            <person name="Pursley I."/>
            <person name="Horton D.L."/>
            <person name="Alikhan N.F."/>
            <person name="Baker D."/>
            <person name="Gharbi K."/>
            <person name="Hall N."/>
            <person name="Watson M."/>
            <person name="Adriaenssens E.M."/>
            <person name="Foster-Nyarko E."/>
            <person name="Jarju S."/>
            <person name="Secka A."/>
            <person name="Antonio M."/>
            <person name="Oren A."/>
            <person name="Chaudhuri R.R."/>
            <person name="La Ragione R."/>
            <person name="Hildebrand F."/>
            <person name="Pallen M.J."/>
        </authorList>
    </citation>
    <scope>NUCLEOTIDE SEQUENCE</scope>
    <source>
        <strain evidence="2">ChiBcolR8-3208</strain>
    </source>
</reference>
<feature type="transmembrane region" description="Helical" evidence="1">
    <location>
        <begin position="80"/>
        <end position="100"/>
    </location>
</feature>